<dbReference type="Gene3D" id="3.10.560.10">
    <property type="entry name" value="Outer membrane lipoprotein wza domain like"/>
    <property type="match status" value="1"/>
</dbReference>
<evidence type="ECO:0000259" key="2">
    <source>
        <dbReference type="Pfam" id="PF06251"/>
    </source>
</evidence>
<reference evidence="4 5" key="1">
    <citation type="submission" date="2020-05" db="EMBL/GenBank/DDBJ databases">
        <title>Thiomicrorhabdus sediminis sp.nov. and Thiomicrorhabdus xiamenensis sp.nov., novel sulfur-oxidizing bacteria isolated from coastal sediment.</title>
        <authorList>
            <person name="Liu X."/>
        </authorList>
    </citation>
    <scope>NUCLEOTIDE SEQUENCE [LARGE SCALE GENOMIC DNA]</scope>
    <source>
        <strain evidence="4 5">G2</strain>
    </source>
</reference>
<name>A0A7D4SRA1_9GAMM</name>
<sequence>MIVRFILPLFFGLSINAVWAQEVDISFSGCVSKDGTMRFEQPPRLSQVLQVAAIQDCVYFAGASWGSEVAKAAQFKQKQALLAKIDLVLNANQDQALQSYLQALRQLIDSQEVTGRIFASLTPLEVETAARANRKVMSRAYFHFPKQPQAMLFIGFKYPSTPYASDWDLNRYVEKNPPLAFTQKGWVIVVQPDGAIERRKVGLWTHEQFYAAPGAWILAPVKDAYLPDSAQDFNQQLARWLATQTIR</sequence>
<dbReference type="RefSeq" id="WP_173283819.1">
    <property type="nucleotide sequence ID" value="NZ_CP054020.1"/>
</dbReference>
<evidence type="ECO:0000313" key="4">
    <source>
        <dbReference type="EMBL" id="QKI88223.1"/>
    </source>
</evidence>
<keyword evidence="1" id="KW-0732">Signal</keyword>
<dbReference type="InterPro" id="IPR010425">
    <property type="entry name" value="Caps_synth_GfcC-like_C"/>
</dbReference>
<accession>A0A7D4SRA1</accession>
<evidence type="ECO:0000259" key="3">
    <source>
        <dbReference type="Pfam" id="PF20616"/>
    </source>
</evidence>
<dbReference type="KEGG" id="txa:HQN79_00855"/>
<evidence type="ECO:0000256" key="1">
    <source>
        <dbReference type="SAM" id="SignalP"/>
    </source>
</evidence>
<dbReference type="EMBL" id="CP054020">
    <property type="protein sequence ID" value="QKI88223.1"/>
    <property type="molecule type" value="Genomic_DNA"/>
</dbReference>
<dbReference type="Proteomes" id="UP000504724">
    <property type="component" value="Chromosome"/>
</dbReference>
<evidence type="ECO:0000313" key="5">
    <source>
        <dbReference type="Proteomes" id="UP000504724"/>
    </source>
</evidence>
<dbReference type="Pfam" id="PF20616">
    <property type="entry name" value="Caps_syn_GfcC_N"/>
    <property type="match status" value="1"/>
</dbReference>
<dbReference type="Pfam" id="PF06251">
    <property type="entry name" value="Caps_syn_GfcC_C"/>
    <property type="match status" value="1"/>
</dbReference>
<feature type="chain" id="PRO_5028806922" evidence="1">
    <location>
        <begin position="21"/>
        <end position="247"/>
    </location>
</feature>
<dbReference type="InterPro" id="IPR046459">
    <property type="entry name" value="Caps_syn_GfcC_N"/>
</dbReference>
<keyword evidence="5" id="KW-1185">Reference proteome</keyword>
<feature type="domain" description="Capsule biosynthesis GfcC-like C-terminal" evidence="2">
    <location>
        <begin position="160"/>
        <end position="243"/>
    </location>
</feature>
<proteinExistence type="predicted"/>
<gene>
    <name evidence="4" type="ORF">HQN79_00855</name>
</gene>
<feature type="domain" description="Capsule biosynthesis GfcC-like N-terminal" evidence="3">
    <location>
        <begin position="36"/>
        <end position="136"/>
    </location>
</feature>
<organism evidence="4 5">
    <name type="scientific">Thiomicrorhabdus xiamenensis</name>
    <dbReference type="NCBI Taxonomy" id="2739063"/>
    <lineage>
        <taxon>Bacteria</taxon>
        <taxon>Pseudomonadati</taxon>
        <taxon>Pseudomonadota</taxon>
        <taxon>Gammaproteobacteria</taxon>
        <taxon>Thiotrichales</taxon>
        <taxon>Piscirickettsiaceae</taxon>
        <taxon>Thiomicrorhabdus</taxon>
    </lineage>
</organism>
<protein>
    <submittedName>
        <fullName evidence="4">Capsule biosynthesis GfcC family protein</fullName>
    </submittedName>
</protein>
<dbReference type="AlphaFoldDB" id="A0A7D4SRA1"/>
<feature type="signal peptide" evidence="1">
    <location>
        <begin position="1"/>
        <end position="20"/>
    </location>
</feature>